<dbReference type="Proteomes" id="UP000266861">
    <property type="component" value="Unassembled WGS sequence"/>
</dbReference>
<evidence type="ECO:0000313" key="2">
    <source>
        <dbReference type="EMBL" id="RHZ87096.1"/>
    </source>
</evidence>
<gene>
    <name evidence="2" type="ORF">Glove_40g145</name>
</gene>
<accession>A0A397JM94</accession>
<dbReference type="GO" id="GO:0019005">
    <property type="term" value="C:SCF ubiquitin ligase complex"/>
    <property type="evidence" value="ECO:0007669"/>
    <property type="project" value="TreeGrafter"/>
</dbReference>
<dbReference type="AlphaFoldDB" id="A0A397JM94"/>
<dbReference type="Gene3D" id="3.80.10.10">
    <property type="entry name" value="Ribonuclease Inhibitor"/>
    <property type="match status" value="1"/>
</dbReference>
<dbReference type="SUPFAM" id="SSF52047">
    <property type="entry name" value="RNI-like"/>
    <property type="match status" value="1"/>
</dbReference>
<dbReference type="PANTHER" id="PTHR13318">
    <property type="entry name" value="PARTNER OF PAIRED, ISOFORM B-RELATED"/>
    <property type="match status" value="1"/>
</dbReference>
<reference evidence="2 3" key="1">
    <citation type="submission" date="2018-08" db="EMBL/GenBank/DDBJ databases">
        <title>Genome and evolution of the arbuscular mycorrhizal fungus Diversispora epigaea (formerly Glomus versiforme) and its bacterial endosymbionts.</title>
        <authorList>
            <person name="Sun X."/>
            <person name="Fei Z."/>
            <person name="Harrison M."/>
        </authorList>
    </citation>
    <scope>NUCLEOTIDE SEQUENCE [LARGE SCALE GENOMIC DNA]</scope>
    <source>
        <strain evidence="2 3">IT104</strain>
    </source>
</reference>
<protein>
    <recommendedName>
        <fullName evidence="4">F-box domain-containing protein</fullName>
    </recommendedName>
</protein>
<name>A0A397JM94_9GLOM</name>
<comment type="caution">
    <text evidence="2">The sequence shown here is derived from an EMBL/GenBank/DDBJ whole genome shotgun (WGS) entry which is preliminary data.</text>
</comment>
<dbReference type="GO" id="GO:0031146">
    <property type="term" value="P:SCF-dependent proteasomal ubiquitin-dependent protein catabolic process"/>
    <property type="evidence" value="ECO:0007669"/>
    <property type="project" value="TreeGrafter"/>
</dbReference>
<evidence type="ECO:0000256" key="1">
    <source>
        <dbReference type="SAM" id="MobiDB-lite"/>
    </source>
</evidence>
<feature type="compositionally biased region" description="Low complexity" evidence="1">
    <location>
        <begin position="583"/>
        <end position="603"/>
    </location>
</feature>
<dbReference type="InterPro" id="IPR021109">
    <property type="entry name" value="Peptidase_aspartic_dom_sf"/>
</dbReference>
<organism evidence="2 3">
    <name type="scientific">Diversispora epigaea</name>
    <dbReference type="NCBI Taxonomy" id="1348612"/>
    <lineage>
        <taxon>Eukaryota</taxon>
        <taxon>Fungi</taxon>
        <taxon>Fungi incertae sedis</taxon>
        <taxon>Mucoromycota</taxon>
        <taxon>Glomeromycotina</taxon>
        <taxon>Glomeromycetes</taxon>
        <taxon>Diversisporales</taxon>
        <taxon>Diversisporaceae</taxon>
        <taxon>Diversispora</taxon>
    </lineage>
</organism>
<sequence length="642" mass="73256">MITLSCEINKVPVTTILNSGVNCNIIGKEVVNGLGLKIDDSSNVEVYSPISKLDIVGEIREIELSILSQDPKQVKVTDIFVVNSPEHVLKLGQPWFKDNAIELDFPNKILTLLDGTSCELRMAQPNIFNLPELLEQILYFLEIDRSLYSALFVNRLWYHCSTPILWCRVEFFNKDYQQIRRALNMSRVLTWRLINFKRVMHRKIKPFYCSKMVYLRLEGLKILDALISTVLHSCPEIRTLILDRSVGFSNIPIIEIARFSLKLQHLSLNSCICLTNRCITEIARSCPKLRHFELGNCSIGNKAVEEIAHKCTNLKYLSLEGCVRISEKVMKKLNPKISVNKPSAKIKCPDYSDDEFSDSDLPSLIPDPLRATQRVIFTGRRNRLVSTRSFRDYYLDHISDETDLISAIINYLRETKIVKAKVGEQKINCLLEPGFLGPSMCTDKLLRKIGGKINRKTTSGEKDSKFFREMTSHPIGWAIIPLTFTSNIKNNICLCNKKSITIPTEVLVEKYSSKLPNYILLANNWFYGRKYDDDELQTYIPEIVTDAEDAWVRTTLRIKDLNAKKGGRVIVRAKNNVDEFYESASSNSDSDTSDTSSSSTSSSESDDKHVYSGASVKTHKAVIYPKRCRRVKKKKQLSSYIK</sequence>
<dbReference type="SMART" id="SM00367">
    <property type="entry name" value="LRR_CC"/>
    <property type="match status" value="4"/>
</dbReference>
<evidence type="ECO:0008006" key="4">
    <source>
        <dbReference type="Google" id="ProtNLM"/>
    </source>
</evidence>
<feature type="region of interest" description="Disordered" evidence="1">
    <location>
        <begin position="582"/>
        <end position="613"/>
    </location>
</feature>
<dbReference type="STRING" id="1348612.A0A397JM94"/>
<dbReference type="EMBL" id="PQFF01000038">
    <property type="protein sequence ID" value="RHZ87096.1"/>
    <property type="molecule type" value="Genomic_DNA"/>
</dbReference>
<proteinExistence type="predicted"/>
<dbReference type="Gene3D" id="2.40.70.10">
    <property type="entry name" value="Acid Proteases"/>
    <property type="match status" value="1"/>
</dbReference>
<keyword evidence="3" id="KW-1185">Reference proteome</keyword>
<dbReference type="InterPro" id="IPR006553">
    <property type="entry name" value="Leu-rich_rpt_Cys-con_subtyp"/>
</dbReference>
<evidence type="ECO:0000313" key="3">
    <source>
        <dbReference type="Proteomes" id="UP000266861"/>
    </source>
</evidence>
<dbReference type="OrthoDB" id="550575at2759"/>
<dbReference type="InterPro" id="IPR032675">
    <property type="entry name" value="LRR_dom_sf"/>
</dbReference>